<sequence length="98" mass="10863">MKNPFGLVVIGIDGGVINKFLSPNLPSSIVDEAVALSRDIYRLLQAIAEEFNYSLPKTISLVLDDYEIVLIKKKDKIIVAIHYYAMPEGKRGEVLAEA</sequence>
<organism evidence="2">
    <name type="scientific">Staphylothermus marinus</name>
    <dbReference type="NCBI Taxonomy" id="2280"/>
    <lineage>
        <taxon>Archaea</taxon>
        <taxon>Thermoproteota</taxon>
        <taxon>Thermoprotei</taxon>
        <taxon>Desulfurococcales</taxon>
        <taxon>Desulfurococcaceae</taxon>
        <taxon>Staphylothermus</taxon>
    </lineage>
</organism>
<reference evidence="2" key="1">
    <citation type="journal article" date="2020" name="mSystems">
        <title>Genome- and Community-Level Interaction Insights into Carbon Utilization and Element Cycling Functions of Hydrothermarchaeota in Hydrothermal Sediment.</title>
        <authorList>
            <person name="Zhou Z."/>
            <person name="Liu Y."/>
            <person name="Xu W."/>
            <person name="Pan J."/>
            <person name="Luo Z.H."/>
            <person name="Li M."/>
        </authorList>
    </citation>
    <scope>NUCLEOTIDE SEQUENCE [LARGE SCALE GENOMIC DNA]</scope>
    <source>
        <strain evidence="1">SpSt-638</strain>
        <strain evidence="2">SpSt-648</strain>
    </source>
</reference>
<evidence type="ECO:0000313" key="1">
    <source>
        <dbReference type="EMBL" id="HGQ59207.1"/>
    </source>
</evidence>
<dbReference type="EMBL" id="DTBE01000015">
    <property type="protein sequence ID" value="HGQ59207.1"/>
    <property type="molecule type" value="Genomic_DNA"/>
</dbReference>
<dbReference type="EMBL" id="DTBP01000010">
    <property type="protein sequence ID" value="HGQ73619.1"/>
    <property type="molecule type" value="Genomic_DNA"/>
</dbReference>
<comment type="caution">
    <text evidence="2">The sequence shown here is derived from an EMBL/GenBank/DDBJ whole genome shotgun (WGS) entry which is preliminary data.</text>
</comment>
<gene>
    <name evidence="1" type="ORF">ENU09_00555</name>
    <name evidence="2" type="ORF">ENU20_00870</name>
</gene>
<protein>
    <recommendedName>
        <fullName evidence="3">Roadblock/LAMTOR2 domain-containing protein</fullName>
    </recommendedName>
</protein>
<dbReference type="AlphaFoldDB" id="A0A7C4JKV6"/>
<accession>A0A7C4JKV6</accession>
<name>A0A7C4JKV6_STAMA</name>
<evidence type="ECO:0008006" key="3">
    <source>
        <dbReference type="Google" id="ProtNLM"/>
    </source>
</evidence>
<proteinExistence type="predicted"/>
<evidence type="ECO:0000313" key="2">
    <source>
        <dbReference type="EMBL" id="HGQ73619.1"/>
    </source>
</evidence>